<sequence>IRSFAGEPYYVVVQLERLGFSSGVQPAQSSRTKKLLGQHDRQAQDLVQHRGQKRGLETGCRSEVAKGLWSTSEEAIHKASDAGSISGQLSPESAM</sequence>
<dbReference type="AlphaFoldDB" id="A0A3A2Z330"/>
<protein>
    <submittedName>
        <fullName evidence="1">Uncharacterized protein</fullName>
    </submittedName>
</protein>
<evidence type="ECO:0000313" key="2">
    <source>
        <dbReference type="Proteomes" id="UP000266188"/>
    </source>
</evidence>
<organism evidence="1 2">
    <name type="scientific">Aspergillus sclerotialis</name>
    <dbReference type="NCBI Taxonomy" id="2070753"/>
    <lineage>
        <taxon>Eukaryota</taxon>
        <taxon>Fungi</taxon>
        <taxon>Dikarya</taxon>
        <taxon>Ascomycota</taxon>
        <taxon>Pezizomycotina</taxon>
        <taxon>Eurotiomycetes</taxon>
        <taxon>Eurotiomycetidae</taxon>
        <taxon>Eurotiales</taxon>
        <taxon>Aspergillaceae</taxon>
        <taxon>Aspergillus</taxon>
        <taxon>Aspergillus subgen. Polypaecilum</taxon>
    </lineage>
</organism>
<proteinExistence type="predicted"/>
<feature type="non-terminal residue" evidence="1">
    <location>
        <position position="95"/>
    </location>
</feature>
<name>A0A3A2Z330_9EURO</name>
<comment type="caution">
    <text evidence="1">The sequence shown here is derived from an EMBL/GenBank/DDBJ whole genome shotgun (WGS) entry which is preliminary data.</text>
</comment>
<reference evidence="2" key="1">
    <citation type="submission" date="2017-02" db="EMBL/GenBank/DDBJ databases">
        <authorList>
            <person name="Tafer H."/>
            <person name="Lopandic K."/>
        </authorList>
    </citation>
    <scope>NUCLEOTIDE SEQUENCE [LARGE SCALE GENOMIC DNA]</scope>
    <source>
        <strain evidence="2">CBS 366.77</strain>
    </source>
</reference>
<dbReference type="Proteomes" id="UP000266188">
    <property type="component" value="Unassembled WGS sequence"/>
</dbReference>
<gene>
    <name evidence="1" type="ORF">PHISCL_11050</name>
</gene>
<dbReference type="EMBL" id="MVGC01003605">
    <property type="protein sequence ID" value="RJE16613.1"/>
    <property type="molecule type" value="Genomic_DNA"/>
</dbReference>
<accession>A0A3A2Z330</accession>
<keyword evidence="2" id="KW-1185">Reference proteome</keyword>
<evidence type="ECO:0000313" key="1">
    <source>
        <dbReference type="EMBL" id="RJE16613.1"/>
    </source>
</evidence>
<feature type="non-terminal residue" evidence="1">
    <location>
        <position position="1"/>
    </location>
</feature>